<feature type="transmembrane region" description="Helical" evidence="11">
    <location>
        <begin position="2010"/>
        <end position="2032"/>
    </location>
</feature>
<organism evidence="14 15">
    <name type="scientific">Malassezia vespertilionis</name>
    <dbReference type="NCBI Taxonomy" id="2020962"/>
    <lineage>
        <taxon>Eukaryota</taxon>
        <taxon>Fungi</taxon>
        <taxon>Dikarya</taxon>
        <taxon>Basidiomycota</taxon>
        <taxon>Ustilaginomycotina</taxon>
        <taxon>Malasseziomycetes</taxon>
        <taxon>Malasseziales</taxon>
        <taxon>Malasseziaceae</taxon>
        <taxon>Malassezia</taxon>
    </lineage>
</organism>
<feature type="transmembrane region" description="Helical" evidence="11">
    <location>
        <begin position="2596"/>
        <end position="2616"/>
    </location>
</feature>
<keyword evidence="2" id="KW-0813">Transport</keyword>
<dbReference type="SUPFAM" id="SSF90123">
    <property type="entry name" value="ABC transporter transmembrane region"/>
    <property type="match status" value="4"/>
</dbReference>
<dbReference type="PROSITE" id="PS00211">
    <property type="entry name" value="ABC_TRANSPORTER_1"/>
    <property type="match status" value="4"/>
</dbReference>
<evidence type="ECO:0000256" key="10">
    <source>
        <dbReference type="ARBA" id="ARBA00023180"/>
    </source>
</evidence>
<dbReference type="InterPro" id="IPR036640">
    <property type="entry name" value="ABC1_TM_sf"/>
</dbReference>
<feature type="domain" description="ABC transmembrane type-1" evidence="13">
    <location>
        <begin position="2483"/>
        <end position="2734"/>
    </location>
</feature>
<dbReference type="InterPro" id="IPR050173">
    <property type="entry name" value="ABC_transporter_C-like"/>
</dbReference>
<feature type="transmembrane region" description="Helical" evidence="11">
    <location>
        <begin position="1557"/>
        <end position="1577"/>
    </location>
</feature>
<dbReference type="FunFam" id="1.20.1560.10:FF:000010">
    <property type="entry name" value="Multidrug resistance-associated ABC transporter"/>
    <property type="match status" value="1"/>
</dbReference>
<dbReference type="SMART" id="SM00382">
    <property type="entry name" value="AAA"/>
    <property type="match status" value="4"/>
</dbReference>
<feature type="transmembrane region" description="Helical" evidence="11">
    <location>
        <begin position="2501"/>
        <end position="2520"/>
    </location>
</feature>
<dbReference type="PANTHER" id="PTHR24223:SF353">
    <property type="entry name" value="ABC TRANSPORTER ATP-BINDING PROTEIN_PERMEASE VMR1-RELATED"/>
    <property type="match status" value="1"/>
</dbReference>
<dbReference type="FunFam" id="1.20.1560.10:FF:000020">
    <property type="entry name" value="ABC metal ion transporter"/>
    <property type="match status" value="1"/>
</dbReference>
<feature type="transmembrane region" description="Helical" evidence="11">
    <location>
        <begin position="2681"/>
        <end position="2703"/>
    </location>
</feature>
<feature type="transmembrane region" description="Helical" evidence="11">
    <location>
        <begin position="1782"/>
        <end position="1806"/>
    </location>
</feature>
<feature type="domain" description="ABC transmembrane type-1" evidence="13">
    <location>
        <begin position="1785"/>
        <end position="2066"/>
    </location>
</feature>
<dbReference type="CDD" id="cd03250">
    <property type="entry name" value="ABCC_MRP_domain1"/>
    <property type="match status" value="2"/>
</dbReference>
<keyword evidence="6" id="KW-0547">Nucleotide-binding</keyword>
<evidence type="ECO:0000256" key="1">
    <source>
        <dbReference type="ARBA" id="ARBA00004128"/>
    </source>
</evidence>
<evidence type="ECO:0000256" key="6">
    <source>
        <dbReference type="ARBA" id="ARBA00022741"/>
    </source>
</evidence>
<evidence type="ECO:0000256" key="8">
    <source>
        <dbReference type="ARBA" id="ARBA00022989"/>
    </source>
</evidence>
<keyword evidence="4 11" id="KW-0812">Transmembrane</keyword>
<dbReference type="CDD" id="cd18604">
    <property type="entry name" value="ABC_6TM_VMR1_D2_like"/>
    <property type="match status" value="2"/>
</dbReference>
<feature type="domain" description="ABC transmembrane type-1" evidence="13">
    <location>
        <begin position="298"/>
        <end position="591"/>
    </location>
</feature>
<feature type="transmembrane region" description="Helical" evidence="11">
    <location>
        <begin position="2568"/>
        <end position="2590"/>
    </location>
</feature>
<feature type="domain" description="ABC transporter" evidence="12">
    <location>
        <begin position="2111"/>
        <end position="2354"/>
    </location>
</feature>
<dbReference type="EMBL" id="KZ454987">
    <property type="protein sequence ID" value="PKI85577.1"/>
    <property type="molecule type" value="Genomic_DNA"/>
</dbReference>
<feature type="transmembrane region" description="Helical" evidence="11">
    <location>
        <begin position="911"/>
        <end position="932"/>
    </location>
</feature>
<keyword evidence="10" id="KW-0325">Glycoprotein</keyword>
<reference evidence="14 15" key="1">
    <citation type="submission" date="2017-10" db="EMBL/GenBank/DDBJ databases">
        <title>A novel species of cold-tolerant Malassezia isolated from bats.</title>
        <authorList>
            <person name="Lorch J.M."/>
            <person name="Palmer J.M."/>
            <person name="Vanderwolf K.J."/>
            <person name="Schmidt K.Z."/>
            <person name="Verant M.L."/>
            <person name="Weller T.J."/>
            <person name="Blehert D.S."/>
        </authorList>
    </citation>
    <scope>NUCLEOTIDE SEQUENCE [LARGE SCALE GENOMIC DNA]</scope>
    <source>
        <strain evidence="14 15">NWHC:44797-103</strain>
    </source>
</reference>
<feature type="domain" description="ABC transporter" evidence="12">
    <location>
        <begin position="1237"/>
        <end position="1483"/>
    </location>
</feature>
<evidence type="ECO:0000259" key="12">
    <source>
        <dbReference type="PROSITE" id="PS50893"/>
    </source>
</evidence>
<dbReference type="FunFam" id="3.40.50.300:FF:000630">
    <property type="entry name" value="ATP-binding cassette (ABC) transporter, putative"/>
    <property type="match status" value="2"/>
</dbReference>
<evidence type="ECO:0000259" key="13">
    <source>
        <dbReference type="PROSITE" id="PS50929"/>
    </source>
</evidence>
<feature type="transmembrane region" description="Helical" evidence="11">
    <location>
        <begin position="1818"/>
        <end position="1840"/>
    </location>
</feature>
<dbReference type="PROSITE" id="PS50893">
    <property type="entry name" value="ABC_TRANSPORTER_2"/>
    <property type="match status" value="4"/>
</dbReference>
<feature type="transmembrane region" description="Helical" evidence="11">
    <location>
        <begin position="12"/>
        <end position="28"/>
    </location>
</feature>
<feature type="domain" description="ABC transmembrane type-1" evidence="13">
    <location>
        <begin position="923"/>
        <end position="1199"/>
    </location>
</feature>
<keyword evidence="15" id="KW-1185">Reference proteome</keyword>
<feature type="transmembrane region" description="Helical" evidence="11">
    <location>
        <begin position="2709"/>
        <end position="2728"/>
    </location>
</feature>
<keyword evidence="3" id="KW-0926">Vacuole</keyword>
<feature type="transmembrane region" description="Helical" evidence="11">
    <location>
        <begin position="1909"/>
        <end position="1927"/>
    </location>
</feature>
<accession>A0A2N1JG98</accession>
<evidence type="ECO:0000256" key="11">
    <source>
        <dbReference type="SAM" id="Phobius"/>
    </source>
</evidence>
<feature type="transmembrane region" description="Helical" evidence="11">
    <location>
        <begin position="961"/>
        <end position="980"/>
    </location>
</feature>
<dbReference type="NCBIfam" id="NF010167">
    <property type="entry name" value="PRK13648.1"/>
    <property type="match status" value="4"/>
</dbReference>
<evidence type="ECO:0000256" key="9">
    <source>
        <dbReference type="ARBA" id="ARBA00023136"/>
    </source>
</evidence>
<dbReference type="InterPro" id="IPR003439">
    <property type="entry name" value="ABC_transporter-like_ATP-bd"/>
</dbReference>
<dbReference type="InterPro" id="IPR027417">
    <property type="entry name" value="P-loop_NTPase"/>
</dbReference>
<keyword evidence="8 11" id="KW-1133">Transmembrane helix</keyword>
<comment type="subcellular location">
    <subcellularLocation>
        <location evidence="1">Vacuole membrane</location>
        <topology evidence="1">Multi-pass membrane protein</topology>
    </subcellularLocation>
</comment>
<name>A0A2N1JG98_9BASI</name>
<sequence length="3038" mass="336605">MPPWTSRDVLHVGLPVLVMLVTMLSVACQRAMRRGVRRGVQQGFDAPVDEVRGMESSAMAYAAVQVVQEYDQYVARVRPFAAQARLDLVLASALCTLHLAGMWHNARGEMVWLVYWLFTALVAAHTLVAQTTHLLYKLVLTSFYLVVMLADVRTALLADAAPLRTVVQCVLATFLEASCLFCKTVSPLPSSLASLAHTHETLHASAPHIRAPLNLYASPFSRATYLFMTPFIYAQYWQHTVIEAVPQLLPKFRAAVIAACTRSEDVRVEAERAARHEAPETLLRRMLRTAFPLLAAQFCFQSARVVFRMGPIVLLSYLLSFAQERDAAKRNGAPVPPLQNGVLLAAAIFVAQCCEFVTDANGLQTGRQTAMHLRTLLVTDIVSKILRRRLHTAAAEHNAALSDGHISNLVAVDVFKIDSLVAMVHQPLVEYPLTIVFCILLLFRTLGVSAIVGLSLLLIFTPLQTRLSRAMVRLQEAILHATDARLNLISEVLGSIKTVKFFAWEKPTLVRLFETRAQELKMLYRDNIVSVLSSLIFVGTPMIVTLVTFGMYTMVLGHTLTPQKAFTSLAIFATLRMPLSDFPEMLVTTLNALVSVRRINAFLQSPETDKYVGDTGGVENGLGFEHASFTYMPAPGAPPPRFQLHDITCTFPVGKISIVVGPIGSGKTSLLLALLGELACTGGKVHMPRSPARSLLPTDPCTGLQESVAYCSQSAWLLGTTIRENILFGSPFDEQRYMEVLYATALFPDLDILEFLDETEVGEKGTALSGGQKARVALARALYSRAKHILVDDALSAVDADTAQHLAQHAFCGSIAEGRTIILVTHAVALMRPLADNVIVMHEGRARVAKRSDAAPGKAPHTTTTVVKAQAGLHWTAAKKEQLAKNVHANAERTHRATTGRDLYMIYVRSVAPTWTQALLVWLFLLGLYVIVRATDVSSSSWLKKWVSTYAEGATGSDQTLYYLLGYIGMIVLLISLFGLRDYFQFQIAMRSSTRLYSQVIKSILYATPRFFDTTPAGRILNRLSKDVETIDQEITPSLRMLTDAVVTLVAILGVICYATPQFLYLVSFVVLIYYAIGALYLGSSRDLKRIESVQRSPLFTLLGETLSGTVTIRAYGDSQRVILHCLELLDNANRAFLYLWYENRWLSFLVDCMGAFVTLTTSLLLLVTDADAALMGFTLSYSVLIVQTILRIVRRYTMTEITLNSVERMEEYIRLPLENQGGVHPPAHWPTDTGLIEVKNLCVRYAPEFPLALDHVSFAIHPSEKVGIVGRTGSGKSTLSLCFFRFLEAEKGSIVIDGIDIAAVTLESLRKRLTIIPQESQLFQGSVRSNLDPFAVYDDGDMWFVLQSCQMAQGTFRGAFIPSANSLVKSLDDPVEQGGTNFSAGQRQLLSLARGMLKLRDSRILILDESTANLDAESDARIQKILRGEMAPGSTILTIAHRLKTIIDYDKVLVLDRGRIAEYDSPAKLLRDSTTMFYSLCQQSGDFDMLYKMACSNLEIEALDPWFNKSEEDDVTERVLRAENAMLIDATIAIHEREAHEKNALYGNQSTKKQRLEITCAVILLLTHVLGSFLASSAKWERGWLVFWAYGLAVSVYSYKTGVRAHISKHLVSITYMVVTVSNLRTAMLTSASQQVLLLTIVQLILALCMVGFSIFSPMTQRPPRKLRKLLEAMHTRGNPNYRNNVAQATSGAQNSPPCAYLQSSFASRCTRHFIKPFLKKHYKEPLTISGVPNIELGSCAAPAITMYRLKTNKKGAQAKKNGVASALWWRLLVNFVPAMTYQMACGVLETLLSLAPILFLQTILDFFTKRSNGEAPALHMGILYALLGFLSQVTFSFFQSQSLMAGRHIDIRIRAILTFEILSKALRRGLSLASIDKNSPIATDGQVTNLVSVDVNKIAEFSSQMHYLFPVHPLKIALSIAYLIHLLGKSAIVGVVLLIVAIPFQTFIARITGRVMARLLRTKDARLDLSCELLACMKTLKFYAWEKPFKERMANIRSSELQQLRQTFLLYAINRLTFVATPMLVILTTFGTHTLVFHEPLIASKVFTALALFNLLRNPLSDMPAKLLWFINSVVSMRRIVKFLDEPDTTKYMQFVTDETESQPKIIQIGFQDATFSYAQTAASQFQLRDLNCKFPTEKLSIVSGPVGSGKTSLLLALLGEMHRISGKTIMPCAIARSLVPHDPRTGLAETVAYCSQSPWLLGTTVRQNILFGAKYDEERYQQVLDACALGPDLEILEYHDETEVGEKGTALSGGQKARIALARAFYSNAKYLLVDDALSAVDAQTARHLAEKCFAGPLAKNRTIVLITHAMSLMLPFASYVVVMEKGRVACQDRPTALLINEQIVDSVVAQKLGLENTDPASAAHAKQSEDKAESMYEACEQGAKQARARKALADTNEENISRRESNTALYLVYMSAVSNNRTYAIAIWALLFCAYATIRGVDVGSGAWLRGWAGSYETNDTSVFATLHARMYAPAAVQNQVNCSEDTVRTLHFLKGYALFICAFIALSFFCDLVQFRTSLRASASLYTTLINSLLGARLQFYERTPIGRITNRLSHDVDEVDQALAPFIQMTCTYVLTLLATIIVICWATPQSLIVIALVFLLYCSIAKLYLGSARDLKRLESVQRSPLYTLLGESMAGTITIRAFGDAERVKLQCLGCLDKWNSAYIMLWYVNRWLCMYTDLIGASITLTASIFLLVGTADAPLAGFTLSYAINLLEVMLWVIRSYSFLSVSMNSVERIREYIDIPSERKGGKEPPAYWPTSTGSICVENLSVRYGPDTPMVLHNVSFTIRSGEKIGIVGRTGSGKSTLSLSFFRFLEAQNGSIVIDGIDISTIALESLRKRLTIIPQDAQLFHGTIRMNLDPFGLADDHSLWFALRCCQMARGTYEPSYVPDADSPVKSLEDPVEQSGANFSVGQRQLLSLARGMLKLRDSRILILDESTANLDAESDARIQKILRGEMAPGSTILTIAHRLKTIIDYDKVLVLDRGRIAEYDSPAKLLRDSTTMFYSLCQQSGDFDMLYSGTAQAVPKQAS</sequence>
<feature type="transmembrane region" description="Helical" evidence="11">
    <location>
        <begin position="1065"/>
        <end position="1083"/>
    </location>
</feature>
<feature type="transmembrane region" description="Helical" evidence="11">
    <location>
        <begin position="1933"/>
        <end position="1955"/>
    </location>
</feature>
<keyword evidence="7" id="KW-0067">ATP-binding</keyword>
<dbReference type="InterPro" id="IPR017871">
    <property type="entry name" value="ABC_transporter-like_CS"/>
</dbReference>
<dbReference type="FunFam" id="1.20.1560.10:FF:000013">
    <property type="entry name" value="ABC transporter C family member 2"/>
    <property type="match status" value="1"/>
</dbReference>
<protein>
    <submittedName>
        <fullName evidence="14">Uncharacterized protein</fullName>
    </submittedName>
</protein>
<feature type="transmembrane region" description="Helical" evidence="11">
    <location>
        <begin position="528"/>
        <end position="549"/>
    </location>
</feature>
<dbReference type="InterPro" id="IPR011527">
    <property type="entry name" value="ABC1_TM_dom"/>
</dbReference>
<feature type="domain" description="ABC transporter" evidence="12">
    <location>
        <begin position="2771"/>
        <end position="3017"/>
    </location>
</feature>
<dbReference type="Pfam" id="PF00005">
    <property type="entry name" value="ABC_tran"/>
    <property type="match status" value="4"/>
</dbReference>
<dbReference type="CDD" id="cd18596">
    <property type="entry name" value="ABC_6TM_VMR1_D1_like"/>
    <property type="match status" value="2"/>
</dbReference>
<dbReference type="GO" id="GO:0016887">
    <property type="term" value="F:ATP hydrolysis activity"/>
    <property type="evidence" value="ECO:0007669"/>
    <property type="project" value="InterPro"/>
</dbReference>
<keyword evidence="5" id="KW-0677">Repeat</keyword>
<dbReference type="Proteomes" id="UP000232875">
    <property type="component" value="Unassembled WGS sequence"/>
</dbReference>
<dbReference type="OrthoDB" id="6500128at2759"/>
<feature type="transmembrane region" description="Helical" evidence="11">
    <location>
        <begin position="1174"/>
        <end position="1194"/>
    </location>
</feature>
<dbReference type="Pfam" id="PF00664">
    <property type="entry name" value="ABC_membrane"/>
    <property type="match status" value="4"/>
</dbReference>
<evidence type="ECO:0000256" key="2">
    <source>
        <dbReference type="ARBA" id="ARBA00022448"/>
    </source>
</evidence>
<dbReference type="PANTHER" id="PTHR24223">
    <property type="entry name" value="ATP-BINDING CASSETTE SUB-FAMILY C"/>
    <property type="match status" value="1"/>
</dbReference>
<gene>
    <name evidence="14" type="ORF">MVES_000537</name>
</gene>
<evidence type="ECO:0000256" key="7">
    <source>
        <dbReference type="ARBA" id="ARBA00022840"/>
    </source>
</evidence>
<evidence type="ECO:0000313" key="15">
    <source>
        <dbReference type="Proteomes" id="UP000232875"/>
    </source>
</evidence>
<dbReference type="GO" id="GO:0005524">
    <property type="term" value="F:ATP binding"/>
    <property type="evidence" value="ECO:0007669"/>
    <property type="project" value="UniProtKB-KW"/>
</dbReference>
<feature type="transmembrane region" description="Helical" evidence="11">
    <location>
        <begin position="433"/>
        <end position="460"/>
    </location>
</feature>
<dbReference type="GO" id="GO:0140359">
    <property type="term" value="F:ABC-type transporter activity"/>
    <property type="evidence" value="ECO:0007669"/>
    <property type="project" value="InterPro"/>
</dbReference>
<keyword evidence="9 11" id="KW-0472">Membrane</keyword>
<feature type="transmembrane region" description="Helical" evidence="11">
    <location>
        <begin position="110"/>
        <end position="128"/>
    </location>
</feature>
<feature type="domain" description="ABC transporter" evidence="12">
    <location>
        <begin position="622"/>
        <end position="868"/>
    </location>
</feature>
<dbReference type="Gene3D" id="3.40.50.300">
    <property type="entry name" value="P-loop containing nucleotide triphosphate hydrolases"/>
    <property type="match status" value="4"/>
</dbReference>
<dbReference type="Gene3D" id="1.20.1560.10">
    <property type="entry name" value="ABC transporter type 1, transmembrane domain"/>
    <property type="match status" value="4"/>
</dbReference>
<feature type="transmembrane region" description="Helical" evidence="11">
    <location>
        <begin position="1637"/>
        <end position="1660"/>
    </location>
</feature>
<evidence type="ECO:0000313" key="14">
    <source>
        <dbReference type="EMBL" id="PKI85577.1"/>
    </source>
</evidence>
<dbReference type="PROSITE" id="PS51257">
    <property type="entry name" value="PROKAR_LIPOPROTEIN"/>
    <property type="match status" value="1"/>
</dbReference>
<feature type="transmembrane region" description="Helical" evidence="11">
    <location>
        <begin position="1146"/>
        <end position="1168"/>
    </location>
</feature>
<proteinExistence type="predicted"/>
<dbReference type="PROSITE" id="PS50929">
    <property type="entry name" value="ABC_TM1F"/>
    <property type="match status" value="4"/>
</dbReference>
<dbReference type="SUPFAM" id="SSF52540">
    <property type="entry name" value="P-loop containing nucleoside triphosphate hydrolases"/>
    <property type="match status" value="4"/>
</dbReference>
<dbReference type="GO" id="GO:0000329">
    <property type="term" value="C:fungal-type vacuole membrane"/>
    <property type="evidence" value="ECO:0007669"/>
    <property type="project" value="TreeGrafter"/>
</dbReference>
<dbReference type="STRING" id="2020962.A0A2N1JG98"/>
<evidence type="ECO:0000256" key="4">
    <source>
        <dbReference type="ARBA" id="ARBA00022692"/>
    </source>
</evidence>
<dbReference type="InterPro" id="IPR003593">
    <property type="entry name" value="AAA+_ATPase"/>
</dbReference>
<evidence type="ECO:0000256" key="3">
    <source>
        <dbReference type="ARBA" id="ARBA00022554"/>
    </source>
</evidence>
<evidence type="ECO:0000256" key="5">
    <source>
        <dbReference type="ARBA" id="ARBA00022737"/>
    </source>
</evidence>
<dbReference type="CDD" id="cd03244">
    <property type="entry name" value="ABCC_MRP_domain2"/>
    <property type="match status" value="2"/>
</dbReference>